<name>A0A6I1EQ10_9BURK</name>
<evidence type="ECO:0000313" key="3">
    <source>
        <dbReference type="Proteomes" id="UP000430564"/>
    </source>
</evidence>
<feature type="domain" description="N-acetyltransferase" evidence="1">
    <location>
        <begin position="5"/>
        <end position="220"/>
    </location>
</feature>
<gene>
    <name evidence="2" type="ORF">GBM95_05495</name>
</gene>
<dbReference type="RefSeq" id="WP_152158172.1">
    <property type="nucleotide sequence ID" value="NZ_WEHX01000026.1"/>
</dbReference>
<dbReference type="AlphaFoldDB" id="A0A6I1EQ10"/>
<reference evidence="2 3" key="1">
    <citation type="submission" date="2019-10" db="EMBL/GenBank/DDBJ databases">
        <title>Genome diversity of Sutterella seckii.</title>
        <authorList>
            <person name="Chaplin A.V."/>
            <person name="Sokolova S.R."/>
            <person name="Mosin K.A."/>
            <person name="Ivanova E.L."/>
            <person name="Kochetkova T.O."/>
            <person name="Goltsov A.Y."/>
            <person name="Trofimov D.Y."/>
            <person name="Efimov B.A."/>
        </authorList>
    </citation>
    <scope>NUCLEOTIDE SEQUENCE [LARGE SCALE GENOMIC DNA]</scope>
    <source>
        <strain evidence="2 3">ASD393</strain>
    </source>
</reference>
<comment type="caution">
    <text evidence="2">The sequence shown here is derived from an EMBL/GenBank/DDBJ whole genome shotgun (WGS) entry which is preliminary data.</text>
</comment>
<dbReference type="InterPro" id="IPR016181">
    <property type="entry name" value="Acyl_CoA_acyltransferase"/>
</dbReference>
<accession>A0A6I1EQ10</accession>
<organism evidence="2 3">
    <name type="scientific">Sutterella seckii</name>
    <dbReference type="NCBI Taxonomy" id="1944635"/>
    <lineage>
        <taxon>Bacteria</taxon>
        <taxon>Pseudomonadati</taxon>
        <taxon>Pseudomonadota</taxon>
        <taxon>Betaproteobacteria</taxon>
        <taxon>Burkholderiales</taxon>
        <taxon>Sutterellaceae</taxon>
        <taxon>Sutterella</taxon>
    </lineage>
</organism>
<dbReference type="PROSITE" id="PS51186">
    <property type="entry name" value="GNAT"/>
    <property type="match status" value="1"/>
</dbReference>
<evidence type="ECO:0000313" key="2">
    <source>
        <dbReference type="EMBL" id="KAB7660721.1"/>
    </source>
</evidence>
<dbReference type="GO" id="GO:0016747">
    <property type="term" value="F:acyltransferase activity, transferring groups other than amino-acyl groups"/>
    <property type="evidence" value="ECO:0007669"/>
    <property type="project" value="InterPro"/>
</dbReference>
<proteinExistence type="predicted"/>
<dbReference type="CDD" id="cd04301">
    <property type="entry name" value="NAT_SF"/>
    <property type="match status" value="1"/>
</dbReference>
<dbReference type="SUPFAM" id="SSF55729">
    <property type="entry name" value="Acyl-CoA N-acyltransferases (Nat)"/>
    <property type="match status" value="1"/>
</dbReference>
<sequence>MHSPIRLRPFQLSDLDTFADAYDKTWGWELSPDPERPERMRHAFVYVIGNLLKSDVIRVAELPDGRPAALMCARLDPKSEPVAPDAELTGLRERHQSLATLQKETELGRSCLGFEERLHSVNRKMLADYVARAGGSMDDRPELVFLIAHPIARRRGCAGALLRLFESEARQKGAGEAVLFTDNDCVTAIYTRNGWRREGEVPWKIDENEDFKSWLYVKTF</sequence>
<dbReference type="InterPro" id="IPR000182">
    <property type="entry name" value="GNAT_dom"/>
</dbReference>
<dbReference type="Proteomes" id="UP000430564">
    <property type="component" value="Unassembled WGS sequence"/>
</dbReference>
<dbReference type="EMBL" id="WEHX01000026">
    <property type="protein sequence ID" value="KAB7660721.1"/>
    <property type="molecule type" value="Genomic_DNA"/>
</dbReference>
<evidence type="ECO:0000259" key="1">
    <source>
        <dbReference type="PROSITE" id="PS51186"/>
    </source>
</evidence>
<keyword evidence="2" id="KW-0808">Transferase</keyword>
<dbReference type="Gene3D" id="3.40.630.30">
    <property type="match status" value="1"/>
</dbReference>
<dbReference type="OrthoDB" id="9787920at2"/>
<protein>
    <submittedName>
        <fullName evidence="2">GNAT family N-acetyltransferase</fullName>
    </submittedName>
</protein>